<dbReference type="RefSeq" id="WP_133364429.1">
    <property type="nucleotide sequence ID" value="NZ_CP037940.1"/>
</dbReference>
<sequence>MKDSQRLFLVHKWITITLLSLLELAFISNSVFIVLDVFVDIIHSDVYDDMNKPFLAIILIISAVVMILNAIFIRDVLHDQ</sequence>
<dbReference type="AlphaFoldDB" id="A0A4P6YWV4"/>
<accession>A0A4P6YWV4</accession>
<feature type="transmembrane region" description="Helical" evidence="1">
    <location>
        <begin position="54"/>
        <end position="73"/>
    </location>
</feature>
<keyword evidence="1" id="KW-0472">Membrane</keyword>
<evidence type="ECO:0000313" key="3">
    <source>
        <dbReference type="Proteomes" id="UP000292886"/>
    </source>
</evidence>
<keyword evidence="1" id="KW-0812">Transmembrane</keyword>
<proteinExistence type="predicted"/>
<gene>
    <name evidence="2" type="ORF">EQG49_13195</name>
</gene>
<protein>
    <submittedName>
        <fullName evidence="2">Uncharacterized protein</fullName>
    </submittedName>
</protein>
<evidence type="ECO:0000313" key="2">
    <source>
        <dbReference type="EMBL" id="QBO37352.1"/>
    </source>
</evidence>
<keyword evidence="1" id="KW-1133">Transmembrane helix</keyword>
<evidence type="ECO:0000256" key="1">
    <source>
        <dbReference type="SAM" id="Phobius"/>
    </source>
</evidence>
<organism evidence="2 3">
    <name type="scientific">Periweissella cryptocerci</name>
    <dbReference type="NCBI Taxonomy" id="2506420"/>
    <lineage>
        <taxon>Bacteria</taxon>
        <taxon>Bacillati</taxon>
        <taxon>Bacillota</taxon>
        <taxon>Bacilli</taxon>
        <taxon>Lactobacillales</taxon>
        <taxon>Lactobacillaceae</taxon>
        <taxon>Periweissella</taxon>
    </lineage>
</organism>
<dbReference type="KEGG" id="wei:EQG49_13195"/>
<dbReference type="EMBL" id="CP037940">
    <property type="protein sequence ID" value="QBO37352.1"/>
    <property type="molecule type" value="Genomic_DNA"/>
</dbReference>
<reference evidence="3" key="1">
    <citation type="submission" date="2019-03" db="EMBL/GenBank/DDBJ databases">
        <title>Weissella sp. 26KH-42 Genome sequencing.</title>
        <authorList>
            <person name="Heo J."/>
            <person name="Kim S.-J."/>
            <person name="Kim J.-S."/>
            <person name="Hong S.-B."/>
            <person name="Kwon S.-W."/>
        </authorList>
    </citation>
    <scope>NUCLEOTIDE SEQUENCE [LARGE SCALE GENOMIC DNA]</scope>
    <source>
        <strain evidence="3">26KH-42</strain>
    </source>
</reference>
<dbReference type="Proteomes" id="UP000292886">
    <property type="component" value="Chromosome"/>
</dbReference>
<keyword evidence="3" id="KW-1185">Reference proteome</keyword>
<feature type="transmembrane region" description="Helical" evidence="1">
    <location>
        <begin position="12"/>
        <end position="34"/>
    </location>
</feature>
<name>A0A4P6YWV4_9LACO</name>